<protein>
    <submittedName>
        <fullName evidence="2">Uncharacterized protein</fullName>
    </submittedName>
</protein>
<dbReference type="AlphaFoldDB" id="A0A2V2YXF9"/>
<comment type="caution">
    <text evidence="2">The sequence shown here is derived from an EMBL/GenBank/DDBJ whole genome shotgun (WGS) entry which is preliminary data.</text>
</comment>
<evidence type="ECO:0000313" key="3">
    <source>
        <dbReference type="Proteomes" id="UP000246635"/>
    </source>
</evidence>
<keyword evidence="1" id="KW-0812">Transmembrane</keyword>
<evidence type="ECO:0000256" key="1">
    <source>
        <dbReference type="SAM" id="Phobius"/>
    </source>
</evidence>
<organism evidence="2 3">
    <name type="scientific">Paenibacillus cellulosilyticus</name>
    <dbReference type="NCBI Taxonomy" id="375489"/>
    <lineage>
        <taxon>Bacteria</taxon>
        <taxon>Bacillati</taxon>
        <taxon>Bacillota</taxon>
        <taxon>Bacilli</taxon>
        <taxon>Bacillales</taxon>
        <taxon>Paenibacillaceae</taxon>
        <taxon>Paenibacillus</taxon>
    </lineage>
</organism>
<dbReference type="EMBL" id="QGTQ01000003">
    <property type="protein sequence ID" value="PWW06304.1"/>
    <property type="molecule type" value="Genomic_DNA"/>
</dbReference>
<proteinExistence type="predicted"/>
<dbReference type="RefSeq" id="WP_245946559.1">
    <property type="nucleotide sequence ID" value="NZ_CP054609.1"/>
</dbReference>
<keyword evidence="1" id="KW-1133">Transmembrane helix</keyword>
<keyword evidence="3" id="KW-1185">Reference proteome</keyword>
<keyword evidence="1" id="KW-0472">Membrane</keyword>
<dbReference type="Proteomes" id="UP000246635">
    <property type="component" value="Unassembled WGS sequence"/>
</dbReference>
<evidence type="ECO:0000313" key="2">
    <source>
        <dbReference type="EMBL" id="PWW06304.1"/>
    </source>
</evidence>
<reference evidence="2 3" key="1">
    <citation type="submission" date="2018-05" db="EMBL/GenBank/DDBJ databases">
        <title>Genomic Encyclopedia of Type Strains, Phase III (KMG-III): the genomes of soil and plant-associated and newly described type strains.</title>
        <authorList>
            <person name="Whitman W."/>
        </authorList>
    </citation>
    <scope>NUCLEOTIDE SEQUENCE [LARGE SCALE GENOMIC DNA]</scope>
    <source>
        <strain evidence="2 3">CECT 5696</strain>
    </source>
</reference>
<gene>
    <name evidence="2" type="ORF">DFQ01_103206</name>
</gene>
<sequence>MINTNDISPDWKGSTEAERRALDRLMRYEQTPQAVVEFSKLQHQLGDYWYWFTLSTLWVSYSGFSDLNLWRKLFRASRKNRNTSIMKPSEWEAFKQLSATITVYRAHRPNETDWISYTTDRALAERWATQRGGYVRQYKLKKVDCLALFLRRGENEIIMLNLKKARPVVERSDTSQ</sequence>
<accession>A0A2V2YXF9</accession>
<feature type="transmembrane region" description="Helical" evidence="1">
    <location>
        <begin position="48"/>
        <end position="70"/>
    </location>
</feature>
<name>A0A2V2YXF9_9BACL</name>